<comment type="catalytic activity">
    <reaction evidence="14">
        <text>a 6-(alpha-D-glucosaminyl)-1-(1,2-diacyl-sn-glycero-3-phospho)-1D-myo-inositol(in) = a 6-(alpha-D-glucosaminyl)-1-(1,2-diacyl-sn-glycero-3-phospho)-1D-myo-inositol(out)</text>
        <dbReference type="Rhea" id="RHEA:71491"/>
        <dbReference type="ChEBI" id="CHEBI:57997"/>
    </reaction>
</comment>
<evidence type="ECO:0000256" key="8">
    <source>
        <dbReference type="ARBA" id="ARBA00035895"/>
    </source>
</evidence>
<dbReference type="PANTHER" id="PTHR21347:SF0">
    <property type="entry name" value="LIPID SCRAMBLASE CLPTM1L"/>
    <property type="match status" value="1"/>
</dbReference>
<evidence type="ECO:0000313" key="17">
    <source>
        <dbReference type="EMBL" id="KAF7232160.1"/>
    </source>
</evidence>
<feature type="compositionally biased region" description="Basic and acidic residues" evidence="15">
    <location>
        <begin position="517"/>
        <end position="529"/>
    </location>
</feature>
<evidence type="ECO:0000256" key="4">
    <source>
        <dbReference type="ARBA" id="ARBA00022989"/>
    </source>
</evidence>
<comment type="function">
    <text evidence="13">Scramblase that mediates the translocation of glucosaminylphosphatidylinositol (alpha-D-GlcN-(1-6)-(1,2-diacyl-sn-glycero-3-phospho)-1D-myo-inositol, GlcN-PI) across the endoplasmic reticulum (ER) membrane, from the cytosolic leaflet to the luminal leaflet of the ER membrane, where it participates in the biosynthesis of glycosylphosphatidylinositol (GPI). GPI is a lipid glycoconjugate involved in post-translational modification of proteins. Can also translocate 1,2-diacyl-sn-glycero-3-phospho-(1D-myo-inositol) (phosphatidylinositol or PI), as well as several other phospholipids (1,2-diacyl-sn-glycero-3-phosphocholine, 1,2-diacyl-sn-glycero-3-phosphoethanolamine), and N-acetylglucosaminylphosphatidylinositol (GlcNAc-PI) in vitro.</text>
</comment>
<keyword evidence="18" id="KW-1185">Reference proteome</keyword>
<keyword evidence="5 16" id="KW-0472">Membrane</keyword>
<feature type="transmembrane region" description="Helical" evidence="16">
    <location>
        <begin position="322"/>
        <end position="337"/>
    </location>
</feature>
<protein>
    <recommendedName>
        <fullName evidence="10">Lipid scramblase CLPTM1L</fullName>
    </recommendedName>
    <alternativeName>
        <fullName evidence="12">Cisplatin resistance-related protein 9</fullName>
    </alternativeName>
    <alternativeName>
        <fullName evidence="11">Cleft lip and palate transmembrane protein 1-like protein</fullName>
    </alternativeName>
</protein>
<comment type="caution">
    <text evidence="17">The sequence shown here is derived from an EMBL/GenBank/DDBJ whole genome shotgun (WGS) entry which is preliminary data.</text>
</comment>
<evidence type="ECO:0000256" key="2">
    <source>
        <dbReference type="ARBA" id="ARBA00009310"/>
    </source>
</evidence>
<accession>A0A8S9YCA2</accession>
<dbReference type="OrthoDB" id="378564at2759"/>
<evidence type="ECO:0000256" key="9">
    <source>
        <dbReference type="ARBA" id="ARBA00036810"/>
    </source>
</evidence>
<comment type="subcellular location">
    <subcellularLocation>
        <location evidence="1">Membrane</location>
        <topology evidence="1">Multi-pass membrane protein</topology>
    </subcellularLocation>
</comment>
<comment type="catalytic activity">
    <reaction evidence="6">
        <text>a 1,2-diacyl-sn-glycero-3-phosphoethanolamine(in) = a 1,2-diacyl-sn-glycero-3-phosphoethanolamine(out)</text>
        <dbReference type="Rhea" id="RHEA:38895"/>
        <dbReference type="ChEBI" id="CHEBI:64612"/>
    </reaction>
</comment>
<evidence type="ECO:0000256" key="1">
    <source>
        <dbReference type="ARBA" id="ARBA00004141"/>
    </source>
</evidence>
<feature type="transmembrane region" description="Helical" evidence="16">
    <location>
        <begin position="421"/>
        <end position="442"/>
    </location>
</feature>
<dbReference type="Pfam" id="PF05602">
    <property type="entry name" value="CLPTM1"/>
    <property type="match status" value="1"/>
</dbReference>
<comment type="catalytic activity">
    <reaction evidence="9">
        <text>6-(alpha-D-glucosaminyl)-(1-octadecanoyl,2-(9Z)-octadecenoyl-sn-glycero-3-phospho)-1D-myo-inositol(in) = 6-(alpha-D-glucosaminyl)-(1-octadecanoyl,2-(9Z)-octadecenoyl-sn-glycero-3-phospho)-1D-myo-inositol(out)</text>
        <dbReference type="Rhea" id="RHEA:71495"/>
        <dbReference type="ChEBI" id="CHEBI:190691"/>
    </reaction>
</comment>
<organism evidence="17 18">
    <name type="scientific">Paragonimus skrjabini miyazakii</name>
    <dbReference type="NCBI Taxonomy" id="59628"/>
    <lineage>
        <taxon>Eukaryota</taxon>
        <taxon>Metazoa</taxon>
        <taxon>Spiralia</taxon>
        <taxon>Lophotrochozoa</taxon>
        <taxon>Platyhelminthes</taxon>
        <taxon>Trematoda</taxon>
        <taxon>Digenea</taxon>
        <taxon>Plagiorchiida</taxon>
        <taxon>Troglotremata</taxon>
        <taxon>Troglotrematidae</taxon>
        <taxon>Paragonimus</taxon>
    </lineage>
</organism>
<evidence type="ECO:0000256" key="15">
    <source>
        <dbReference type="SAM" id="MobiDB-lite"/>
    </source>
</evidence>
<evidence type="ECO:0000256" key="16">
    <source>
        <dbReference type="SAM" id="Phobius"/>
    </source>
</evidence>
<evidence type="ECO:0000313" key="18">
    <source>
        <dbReference type="Proteomes" id="UP000822476"/>
    </source>
</evidence>
<evidence type="ECO:0000256" key="7">
    <source>
        <dbReference type="ARBA" id="ARBA00024631"/>
    </source>
</evidence>
<dbReference type="GO" id="GO:0012505">
    <property type="term" value="C:endomembrane system"/>
    <property type="evidence" value="ECO:0007669"/>
    <property type="project" value="TreeGrafter"/>
</dbReference>
<name>A0A8S9YCA2_9TREM</name>
<comment type="catalytic activity">
    <reaction evidence="7">
        <text>a 1,2-diacyl-sn-glycero-3-phosphocholine(in) = a 1,2-diacyl-sn-glycero-3-phosphocholine(out)</text>
        <dbReference type="Rhea" id="RHEA:38571"/>
        <dbReference type="ChEBI" id="CHEBI:57643"/>
    </reaction>
</comment>
<sequence length="571" mass="66064">MMFKFTFSNLLLLAGLGYFLTTAWTLYDVFFPADCRAASGCLKPTWTPVDQVYMKVDLKRPRTNERISLLKTNYFSLNTGDTVRLNVTPPSEVFHNQTIESMVTLATKSGMIWSAHVPLIVHKEPMRTAFNLLSGKNMTNESEPSSPVSRRSVSFWLSVMRVYVLKTPVIFSQNAVPPEIIQLLQVQPRGSHATYQPLVYVNAEMQRSIDWIQVPELVTNKDNVSVHYPPLEFTLSVEPESIGKFRLRCMLGMMAVQLRSYGFRQKDIDEVRQLLVDTNFYFLLTTMFVSVFHILFDFLAFKSDISFWRKAENTTGLSMRTVVWRFVSGLVIFLHLCEERSSLLVIVPMGISTLIELWKLARIFKFSFSIRRGFHLGTRSEDEQETDKLDAQFMFWLQCLMLPLCAAGAVYSLLYTPHRSWYSWCLQTLVHGVYAFGFLFMTPQLFINYRLKSVAHLPWKALTYKAFNTFIDDFFAMIIMMPTSHRIACLRDDVVFLVYLYQRWLYPVDKSRSNEFGQRGDMDEVDSKPTKTGSIQNGKRESAVASVWNWISLSAWRARDTRPKSKTTKVE</sequence>
<evidence type="ECO:0000256" key="12">
    <source>
        <dbReference type="ARBA" id="ARBA00043155"/>
    </source>
</evidence>
<keyword evidence="4 16" id="KW-1133">Transmembrane helix</keyword>
<gene>
    <name evidence="17" type="ORF">EG68_06313</name>
</gene>
<comment type="catalytic activity">
    <reaction evidence="8">
        <text>a 1,2-diacyl-sn-glycero-3-phospho-(1D-myo-inositol)(in) = a 1,2-diacyl-sn-glycero-3-phospho-(1D-myo-inositol)(out)</text>
        <dbReference type="Rhea" id="RHEA:38691"/>
        <dbReference type="ChEBI" id="CHEBI:57880"/>
    </reaction>
</comment>
<keyword evidence="3 16" id="KW-0812">Transmembrane</keyword>
<feature type="transmembrane region" description="Helical" evidence="16">
    <location>
        <begin position="280"/>
        <end position="301"/>
    </location>
</feature>
<feature type="transmembrane region" description="Helical" evidence="16">
    <location>
        <begin position="343"/>
        <end position="361"/>
    </location>
</feature>
<comment type="similarity">
    <text evidence="2">Belongs to the CLPTM1 family.</text>
</comment>
<proteinExistence type="inferred from homology"/>
<dbReference type="PANTHER" id="PTHR21347">
    <property type="entry name" value="CLEFT LIP AND PALATE ASSOCIATED TRANSMEMBRANE PROTEIN-RELATED"/>
    <property type="match status" value="1"/>
</dbReference>
<evidence type="ECO:0000256" key="10">
    <source>
        <dbReference type="ARBA" id="ARBA00040905"/>
    </source>
</evidence>
<dbReference type="InterPro" id="IPR008429">
    <property type="entry name" value="CLPTM1"/>
</dbReference>
<feature type="transmembrane region" description="Helical" evidence="16">
    <location>
        <begin position="393"/>
        <end position="415"/>
    </location>
</feature>
<dbReference type="Proteomes" id="UP000822476">
    <property type="component" value="Unassembled WGS sequence"/>
</dbReference>
<reference evidence="17" key="1">
    <citation type="submission" date="2019-07" db="EMBL/GenBank/DDBJ databases">
        <title>Annotation for the trematode Paragonimus miyazaki's.</title>
        <authorList>
            <person name="Choi Y.-J."/>
        </authorList>
    </citation>
    <scope>NUCLEOTIDE SEQUENCE</scope>
    <source>
        <strain evidence="17">Japan</strain>
    </source>
</reference>
<dbReference type="GO" id="GO:0016020">
    <property type="term" value="C:membrane"/>
    <property type="evidence" value="ECO:0007669"/>
    <property type="project" value="UniProtKB-SubCell"/>
</dbReference>
<evidence type="ECO:0000256" key="14">
    <source>
        <dbReference type="ARBA" id="ARBA00093208"/>
    </source>
</evidence>
<evidence type="ECO:0000256" key="13">
    <source>
        <dbReference type="ARBA" id="ARBA00045827"/>
    </source>
</evidence>
<feature type="region of interest" description="Disordered" evidence="15">
    <location>
        <begin position="517"/>
        <end position="541"/>
    </location>
</feature>
<dbReference type="EMBL" id="JTDE01022026">
    <property type="protein sequence ID" value="KAF7232160.1"/>
    <property type="molecule type" value="Genomic_DNA"/>
</dbReference>
<dbReference type="AlphaFoldDB" id="A0A8S9YCA2"/>
<evidence type="ECO:0000256" key="11">
    <source>
        <dbReference type="ARBA" id="ARBA00042320"/>
    </source>
</evidence>
<evidence type="ECO:0000256" key="5">
    <source>
        <dbReference type="ARBA" id="ARBA00023136"/>
    </source>
</evidence>
<evidence type="ECO:0000256" key="3">
    <source>
        <dbReference type="ARBA" id="ARBA00022692"/>
    </source>
</evidence>
<evidence type="ECO:0000256" key="6">
    <source>
        <dbReference type="ARBA" id="ARBA00024615"/>
    </source>
</evidence>